<proteinExistence type="predicted"/>
<comment type="caution">
    <text evidence="2">The sequence shown here is derived from an EMBL/GenBank/DDBJ whole genome shotgun (WGS) entry which is preliminary data.</text>
</comment>
<evidence type="ECO:0000313" key="2">
    <source>
        <dbReference type="EMBL" id="GIM95225.1"/>
    </source>
</evidence>
<evidence type="ECO:0000256" key="1">
    <source>
        <dbReference type="SAM" id="MobiDB-lite"/>
    </source>
</evidence>
<protein>
    <submittedName>
        <fullName evidence="2">Uncharacterized protein</fullName>
    </submittedName>
</protein>
<feature type="compositionally biased region" description="Basic residues" evidence="1">
    <location>
        <begin position="50"/>
        <end position="63"/>
    </location>
</feature>
<dbReference type="Proteomes" id="UP000677082">
    <property type="component" value="Unassembled WGS sequence"/>
</dbReference>
<feature type="compositionally biased region" description="Basic and acidic residues" evidence="1">
    <location>
        <begin position="37"/>
        <end position="48"/>
    </location>
</feature>
<sequence>MQLSGERVDSRQDLLLGEQYRFEIARYVVGVHRVPPEGRHRAATEGRPKILPRRGKRGFRPSL</sequence>
<feature type="region of interest" description="Disordered" evidence="1">
    <location>
        <begin position="37"/>
        <end position="63"/>
    </location>
</feature>
<name>A0A919W6S9_9ACTN</name>
<keyword evidence="3" id="KW-1185">Reference proteome</keyword>
<evidence type="ECO:0000313" key="3">
    <source>
        <dbReference type="Proteomes" id="UP000677082"/>
    </source>
</evidence>
<organism evidence="2 3">
    <name type="scientific">Paractinoplanes toevensis</name>
    <dbReference type="NCBI Taxonomy" id="571911"/>
    <lineage>
        <taxon>Bacteria</taxon>
        <taxon>Bacillati</taxon>
        <taxon>Actinomycetota</taxon>
        <taxon>Actinomycetes</taxon>
        <taxon>Micromonosporales</taxon>
        <taxon>Micromonosporaceae</taxon>
        <taxon>Paractinoplanes</taxon>
    </lineage>
</organism>
<reference evidence="2 3" key="1">
    <citation type="submission" date="2021-03" db="EMBL/GenBank/DDBJ databases">
        <title>Whole genome shotgun sequence of Actinoplanes toevensis NBRC 105298.</title>
        <authorList>
            <person name="Komaki H."/>
            <person name="Tamura T."/>
        </authorList>
    </citation>
    <scope>NUCLEOTIDE SEQUENCE [LARGE SCALE GENOMIC DNA]</scope>
    <source>
        <strain evidence="2 3">NBRC 105298</strain>
    </source>
</reference>
<accession>A0A919W6S9</accession>
<gene>
    <name evidence="2" type="ORF">Ato02nite_070180</name>
</gene>
<dbReference type="AlphaFoldDB" id="A0A919W6S9"/>
<dbReference type="EMBL" id="BOQN01000090">
    <property type="protein sequence ID" value="GIM95225.1"/>
    <property type="molecule type" value="Genomic_DNA"/>
</dbReference>